<dbReference type="EnsemblMetazoa" id="XM_050647586.1">
    <property type="protein sequence ID" value="XP_050503543.1"/>
    <property type="gene ID" value="LOC126882613"/>
</dbReference>
<sequence length="345" mass="41717">MADGRRSVSKTTQGEEQKEEKSDLEKFMELRLTKMEENNNKIETKLIHLDENNKKMRIKLDETSQKAEGNSKSLEQKLEENSQKAEENNKSVEHKLEENSKKSERNNKLLEQRLGEKLEETLEKMEYKLEETSKRLEEQIEQRVSKSIGEVKMLYEEMMNKHETLETKLTSENQEIIIQIQQHKERINMVEEDMEKEAEWTNKRFMMVDENISEIKKEQKTSKEKEDQLENKWKIEIKEVKQEIEKMERKIRNTTKGTIIHTIETSDNRIYLNGDYKSPHPVPFIRILMTKSLQYNNFDEFREVIRNQLRGEALIWYTNVENELENFEQFKTKFLEFFWDYRDNR</sequence>
<dbReference type="Proteomes" id="UP001652700">
    <property type="component" value="Unplaced"/>
</dbReference>
<keyword evidence="3" id="KW-1185">Reference proteome</keyword>
<name>A0ABM5K026_DIAVI</name>
<evidence type="ECO:0000313" key="2">
    <source>
        <dbReference type="EnsemblMetazoa" id="XP_050503543.1"/>
    </source>
</evidence>
<evidence type="ECO:0000256" key="1">
    <source>
        <dbReference type="SAM" id="MobiDB-lite"/>
    </source>
</evidence>
<dbReference type="GeneID" id="126882613"/>
<feature type="region of interest" description="Disordered" evidence="1">
    <location>
        <begin position="1"/>
        <end position="25"/>
    </location>
</feature>
<proteinExistence type="predicted"/>
<feature type="compositionally biased region" description="Basic and acidic residues" evidence="1">
    <location>
        <begin position="47"/>
        <end position="65"/>
    </location>
</feature>
<reference evidence="2" key="1">
    <citation type="submission" date="2025-05" db="UniProtKB">
        <authorList>
            <consortium name="EnsemblMetazoa"/>
        </authorList>
    </citation>
    <scope>IDENTIFICATION</scope>
</reference>
<protein>
    <submittedName>
        <fullName evidence="2">Uncharacterized protein</fullName>
    </submittedName>
</protein>
<accession>A0ABM5K026</accession>
<feature type="region of interest" description="Disordered" evidence="1">
    <location>
        <begin position="47"/>
        <end position="112"/>
    </location>
</feature>
<evidence type="ECO:0000313" key="3">
    <source>
        <dbReference type="Proteomes" id="UP001652700"/>
    </source>
</evidence>
<feature type="compositionally biased region" description="Basic and acidic residues" evidence="1">
    <location>
        <begin position="74"/>
        <end position="112"/>
    </location>
</feature>
<dbReference type="RefSeq" id="XP_050503543.1">
    <property type="nucleotide sequence ID" value="XM_050647586.1"/>
</dbReference>
<organism evidence="2 3">
    <name type="scientific">Diabrotica virgifera virgifera</name>
    <name type="common">western corn rootworm</name>
    <dbReference type="NCBI Taxonomy" id="50390"/>
    <lineage>
        <taxon>Eukaryota</taxon>
        <taxon>Metazoa</taxon>
        <taxon>Ecdysozoa</taxon>
        <taxon>Arthropoda</taxon>
        <taxon>Hexapoda</taxon>
        <taxon>Insecta</taxon>
        <taxon>Pterygota</taxon>
        <taxon>Neoptera</taxon>
        <taxon>Endopterygota</taxon>
        <taxon>Coleoptera</taxon>
        <taxon>Polyphaga</taxon>
        <taxon>Cucujiformia</taxon>
        <taxon>Chrysomeloidea</taxon>
        <taxon>Chrysomelidae</taxon>
        <taxon>Galerucinae</taxon>
        <taxon>Diabroticina</taxon>
        <taxon>Diabroticites</taxon>
        <taxon>Diabrotica</taxon>
    </lineage>
</organism>
<feature type="compositionally biased region" description="Basic and acidic residues" evidence="1">
    <location>
        <begin position="13"/>
        <end position="25"/>
    </location>
</feature>